<organism evidence="1 2">
    <name type="scientific">Erythrobacter rubeus</name>
    <dbReference type="NCBI Taxonomy" id="2760803"/>
    <lineage>
        <taxon>Bacteria</taxon>
        <taxon>Pseudomonadati</taxon>
        <taxon>Pseudomonadota</taxon>
        <taxon>Alphaproteobacteria</taxon>
        <taxon>Sphingomonadales</taxon>
        <taxon>Erythrobacteraceae</taxon>
        <taxon>Erythrobacter/Porphyrobacter group</taxon>
        <taxon>Erythrobacter</taxon>
    </lineage>
</organism>
<dbReference type="EMBL" id="JACXLC010000001">
    <property type="protein sequence ID" value="MBD2842967.1"/>
    <property type="molecule type" value="Genomic_DNA"/>
</dbReference>
<keyword evidence="2" id="KW-1185">Reference proteome</keyword>
<name>A0ABR8KXL4_9SPHN</name>
<dbReference type="Proteomes" id="UP000635384">
    <property type="component" value="Unassembled WGS sequence"/>
</dbReference>
<dbReference type="PROSITE" id="PS51318">
    <property type="entry name" value="TAT"/>
    <property type="match status" value="1"/>
</dbReference>
<dbReference type="Gene3D" id="3.40.109.10">
    <property type="entry name" value="NADH Oxidase"/>
    <property type="match status" value="1"/>
</dbReference>
<proteinExistence type="predicted"/>
<accession>A0ABR8KXL4</accession>
<comment type="caution">
    <text evidence="1">The sequence shown here is derived from an EMBL/GenBank/DDBJ whole genome shotgun (WGS) entry which is preliminary data.</text>
</comment>
<reference evidence="1 2" key="1">
    <citation type="submission" date="2020-09" db="EMBL/GenBank/DDBJ databases">
        <authorList>
            <person name="Yoon J.-W."/>
        </authorList>
    </citation>
    <scope>NUCLEOTIDE SEQUENCE [LARGE SCALE GENOMIC DNA]</scope>
    <source>
        <strain evidence="1 2">KMU-140</strain>
    </source>
</reference>
<evidence type="ECO:0000313" key="2">
    <source>
        <dbReference type="Proteomes" id="UP000635384"/>
    </source>
</evidence>
<evidence type="ECO:0000313" key="1">
    <source>
        <dbReference type="EMBL" id="MBD2842967.1"/>
    </source>
</evidence>
<dbReference type="InterPro" id="IPR006311">
    <property type="entry name" value="TAT_signal"/>
</dbReference>
<dbReference type="RefSeq" id="WP_190788385.1">
    <property type="nucleotide sequence ID" value="NZ_JACXLC010000001.1"/>
</dbReference>
<protein>
    <submittedName>
        <fullName evidence="1">Nitroreductase family protein</fullName>
    </submittedName>
</protein>
<dbReference type="InterPro" id="IPR000415">
    <property type="entry name" value="Nitroreductase-like"/>
</dbReference>
<gene>
    <name evidence="1" type="ORF">IB285_11960</name>
</gene>
<dbReference type="SUPFAM" id="SSF55469">
    <property type="entry name" value="FMN-dependent nitroreductase-like"/>
    <property type="match status" value="1"/>
</dbReference>
<dbReference type="NCBIfam" id="NF047509">
    <property type="entry name" value="Rv3131_FMN_oxido"/>
    <property type="match status" value="1"/>
</dbReference>
<sequence length="377" mass="41036">MAGVNRRGILAAGLGGTALVAMGGVWRVTRTPTTAFEPWEVTENAVADPRLDAFRFAILAPNPHNRQPWQIELVGADTAILTCDPERRLPDTDPFDRQTTIGFGTFIETARIAAAERGRRLEITPFPAGTDDASIAAGPVAALRFVEDANVRRDPLFAQIANRRSNKEEYDLSRQVGAETLAAAMASGGDFTTDASRIGLFREQIVSAIETEMLTPAANMESVELMRIGHKEVDANPDGIELYGPMIEAGAMVGMVDRSSLADPQSSAFQQGLDMMRTTYGSIPALVWITTPGNSREDQLEAGRQYMRANLTATALGLSMHPMSQSLQEYEEVQPMFRKVYELAGAKAGERVQMLARVGYGPETGPTPRWPLDTHLV</sequence>